<sequence>MGAAEPFAAPIDGRPVARQACTPPSEQFALTKVAAVVNAGEPPRIRIGTVLKVWGCARTARATKNMSINHYS</sequence>
<organism evidence="1 2">
    <name type="scientific">Mycobacterium colombiense CECT 3035</name>
    <dbReference type="NCBI Taxonomy" id="1041522"/>
    <lineage>
        <taxon>Bacteria</taxon>
        <taxon>Bacillati</taxon>
        <taxon>Actinomycetota</taxon>
        <taxon>Actinomycetes</taxon>
        <taxon>Mycobacteriales</taxon>
        <taxon>Mycobacteriaceae</taxon>
        <taxon>Mycobacterium</taxon>
        <taxon>Mycobacterium avium complex (MAC)</taxon>
    </lineage>
</organism>
<name>J4JTV5_9MYCO</name>
<accession>J4JTV5</accession>
<dbReference type="AlphaFoldDB" id="J4JTV5"/>
<reference evidence="1 2" key="1">
    <citation type="journal article" date="2011" name="J. Bacteriol.">
        <title>Genome sequence of the Mycobacterium colombiense type strain, CECT 3035.</title>
        <authorList>
            <person name="Gonzalez-Perez M."/>
            <person name="Murcia M.I."/>
            <person name="Landsman D."/>
            <person name="Jordan I.K."/>
            <person name="Marino-Ramirez L."/>
        </authorList>
    </citation>
    <scope>NUCLEOTIDE SEQUENCE [LARGE SCALE GENOMIC DNA]</scope>
    <source>
        <strain evidence="1 2">CECT 3035</strain>
    </source>
</reference>
<protein>
    <submittedName>
        <fullName evidence="1">Uncharacterized protein</fullName>
    </submittedName>
</protein>
<gene>
    <name evidence="1" type="ORF">MCOL_V224677</name>
</gene>
<dbReference type="Proteomes" id="UP000006455">
    <property type="component" value="Unassembled WGS sequence"/>
</dbReference>
<proteinExistence type="predicted"/>
<evidence type="ECO:0000313" key="1">
    <source>
        <dbReference type="EMBL" id="EJO86197.1"/>
    </source>
</evidence>
<comment type="caution">
    <text evidence="1">The sequence shown here is derived from an EMBL/GenBank/DDBJ whole genome shotgun (WGS) entry which is preliminary data.</text>
</comment>
<dbReference type="EMBL" id="AFVW02000018">
    <property type="protein sequence ID" value="EJO86197.1"/>
    <property type="molecule type" value="Genomic_DNA"/>
</dbReference>
<evidence type="ECO:0000313" key="2">
    <source>
        <dbReference type="Proteomes" id="UP000006455"/>
    </source>
</evidence>